<dbReference type="Pfam" id="PF02517">
    <property type="entry name" value="Rce1-like"/>
    <property type="match status" value="1"/>
</dbReference>
<dbReference type="PROSITE" id="PS00674">
    <property type="entry name" value="AAA"/>
    <property type="match status" value="1"/>
</dbReference>
<comment type="caution">
    <text evidence="11">The sequence shown here is derived from an EMBL/GenBank/DDBJ whole genome shotgun (WGS) entry which is preliminary data.</text>
</comment>
<keyword evidence="6" id="KW-0472">Membrane</keyword>
<evidence type="ECO:0000259" key="8">
    <source>
        <dbReference type="Pfam" id="PF02517"/>
    </source>
</evidence>
<evidence type="ECO:0000259" key="7">
    <source>
        <dbReference type="Pfam" id="PF00004"/>
    </source>
</evidence>
<keyword evidence="6" id="KW-0812">Transmembrane</keyword>
<evidence type="ECO:0000259" key="9">
    <source>
        <dbReference type="Pfam" id="PF17862"/>
    </source>
</evidence>
<keyword evidence="6" id="KW-1133">Transmembrane helix</keyword>
<dbReference type="GO" id="GO:0004175">
    <property type="term" value="F:endopeptidase activity"/>
    <property type="evidence" value="ECO:0007669"/>
    <property type="project" value="UniProtKB-ARBA"/>
</dbReference>
<dbReference type="GO" id="GO:0080120">
    <property type="term" value="P:CAAX-box protein maturation"/>
    <property type="evidence" value="ECO:0007669"/>
    <property type="project" value="UniProtKB-ARBA"/>
</dbReference>
<dbReference type="InterPro" id="IPR051701">
    <property type="entry name" value="Mito_OM_Translocase_MSP1"/>
</dbReference>
<evidence type="ECO:0000313" key="12">
    <source>
        <dbReference type="Proteomes" id="UP000657918"/>
    </source>
</evidence>
<dbReference type="GO" id="GO:0005741">
    <property type="term" value="C:mitochondrial outer membrane"/>
    <property type="evidence" value="ECO:0007669"/>
    <property type="project" value="TreeGrafter"/>
</dbReference>
<dbReference type="Pfam" id="PF17862">
    <property type="entry name" value="AAA_lid_3"/>
    <property type="match status" value="1"/>
</dbReference>
<feature type="region of interest" description="Disordered" evidence="5">
    <location>
        <begin position="741"/>
        <end position="789"/>
    </location>
</feature>
<evidence type="ECO:0000313" key="11">
    <source>
        <dbReference type="EMBL" id="KAF9689283.1"/>
    </source>
</evidence>
<keyword evidence="2" id="KW-0547">Nucleotide-binding</keyword>
<dbReference type="InterPro" id="IPR041569">
    <property type="entry name" value="AAA_lid_3"/>
</dbReference>
<dbReference type="Pfam" id="PF24933">
    <property type="entry name" value="DUF7751"/>
    <property type="match status" value="1"/>
</dbReference>
<dbReference type="GO" id="GO:0016887">
    <property type="term" value="F:ATP hydrolysis activity"/>
    <property type="evidence" value="ECO:0007669"/>
    <property type="project" value="InterPro"/>
</dbReference>
<organism evidence="11 12">
    <name type="scientific">Salix dunnii</name>
    <dbReference type="NCBI Taxonomy" id="1413687"/>
    <lineage>
        <taxon>Eukaryota</taxon>
        <taxon>Viridiplantae</taxon>
        <taxon>Streptophyta</taxon>
        <taxon>Embryophyta</taxon>
        <taxon>Tracheophyta</taxon>
        <taxon>Spermatophyta</taxon>
        <taxon>Magnoliopsida</taxon>
        <taxon>eudicotyledons</taxon>
        <taxon>Gunneridae</taxon>
        <taxon>Pentapetalae</taxon>
        <taxon>rosids</taxon>
        <taxon>fabids</taxon>
        <taxon>Malpighiales</taxon>
        <taxon>Salicaceae</taxon>
        <taxon>Saliceae</taxon>
        <taxon>Salix</taxon>
    </lineage>
</organism>
<feature type="transmembrane region" description="Helical" evidence="6">
    <location>
        <begin position="142"/>
        <end position="160"/>
    </location>
</feature>
<evidence type="ECO:0000256" key="3">
    <source>
        <dbReference type="ARBA" id="ARBA00022840"/>
    </source>
</evidence>
<dbReference type="SUPFAM" id="SSF52540">
    <property type="entry name" value="P-loop containing nucleoside triphosphate hydrolases"/>
    <property type="match status" value="1"/>
</dbReference>
<name>A0A835TMK3_9ROSI</name>
<evidence type="ECO:0000256" key="5">
    <source>
        <dbReference type="SAM" id="MobiDB-lite"/>
    </source>
</evidence>
<dbReference type="EMBL" id="JADGMS010000001">
    <property type="protein sequence ID" value="KAF9689283.1"/>
    <property type="molecule type" value="Genomic_DNA"/>
</dbReference>
<dbReference type="InterPro" id="IPR027417">
    <property type="entry name" value="P-loop_NTPase"/>
</dbReference>
<feature type="transmembrane region" description="Helical" evidence="6">
    <location>
        <begin position="324"/>
        <end position="341"/>
    </location>
</feature>
<sequence length="1051" mass="117293">MLSLSQQPISAPSVPNLRGFNRPRNHSLFAGNNRILDSNSKLPKLVNHGSDSVERYVPEEVKPEVDNSTNVKGDWISSLREAAHVVLRAFGSRWTVPWTAETIVQVMLLWVVSFWFIGSWVIPFAAHIAGFNKESLTFRGQALFSLVTDVTEGLAGIAILHRCLSRFRPLSSDWFRFRLKGNWVFDVALGCLMFPLVNRLSQFNLSLLPILPSTPVTLSSVEQSIAARDPVAMALYAIVVSVCAPVWEEIVFRGFLLPSLTRYMPVWCAILVSSLAFALAHFNVQRMLPLIFLGVVMGVIFARSRNLLPSMLLHSLWNVMEQKHIVLSALSVGVGVGIGLASGKTVSKWRGEASDGINSEMMSQELLRQVIDGRDSGVTFDQFPYYLSEQTRVLLTSAAYFHLKHAEVSKYTRNLSPASRAILLSGPAEPYQQMLAKALAHYFEAKLLLLDATDFSLKMFKRSNSETTLERLSGFFGSFSILSQKEEPKNTLRRQSSGVDIPSRELDSSYNPRKLRRNSSAAANLSNEITQSTPANTAPLKRTSSWSFDERLLIQSLYKVLVHVSKTSPIVLYLRDVEKILFRSKRTYNLFLKMFNKLSGSVLILGSRVLDPSNDSREVDVGLTALFPYNIEIKPPEDETHLVSWKNQLEEDMKMIQVRDNRNHIIEVLSANDLDCDDLDSVCVADTMALSNYIEEIVVSAISYHLMNNKSPEYRNGKLVVSSKSLSHGLSIFQESKSMGKDSLKVEAQAETSKEAGGNGTVAVKPETKAEGVNPENKSLEEKKASGIRAVGENSLPASKAPEVPPDNEFEKRIRPDVIPPNEINVTFADIDEVDSMLGQRSRAGEHEAMRKIKNEFMTHWDGLLTNQGERILVLAATNRPFDLDEAIIRRFERRIMLGLPSAEHRERILKTLLGKEKMEGLDFKELATMTEGYSGSDLKNLCTTAAYRPVRELIQQERLKDLASVKKQRAETARELGDATDTEVEKERVISLRPLNMEDFKLAKNQVAASFAAEGASMNELLQWNELYGEGVSPSSSTSDSIMSSTSSST</sequence>
<feature type="compositionally biased region" description="Low complexity" evidence="5">
    <location>
        <begin position="1034"/>
        <end position="1051"/>
    </location>
</feature>
<comment type="subcellular location">
    <subcellularLocation>
        <location evidence="1">Mitochondrion membrane</location>
        <topology evidence="1">Single-pass membrane protein</topology>
    </subcellularLocation>
</comment>
<dbReference type="InterPro" id="IPR056653">
    <property type="entry name" value="DUF7751"/>
</dbReference>
<evidence type="ECO:0000259" key="10">
    <source>
        <dbReference type="Pfam" id="PF24933"/>
    </source>
</evidence>
<feature type="transmembrane region" description="Helical" evidence="6">
    <location>
        <begin position="233"/>
        <end position="256"/>
    </location>
</feature>
<keyword evidence="3" id="KW-0067">ATP-binding</keyword>
<dbReference type="PANTHER" id="PTHR45644:SF76">
    <property type="entry name" value="AAA+ ATPASE DOMAIN-CONTAINING PROTEIN"/>
    <property type="match status" value="1"/>
</dbReference>
<proteinExistence type="predicted"/>
<dbReference type="Gene3D" id="3.40.50.300">
    <property type="entry name" value="P-loop containing nucleotide triphosphate hydrolases"/>
    <property type="match status" value="2"/>
</dbReference>
<accession>A0A835TMK3</accession>
<feature type="region of interest" description="Disordered" evidence="5">
    <location>
        <begin position="1031"/>
        <end position="1051"/>
    </location>
</feature>
<dbReference type="InterPro" id="IPR003675">
    <property type="entry name" value="Rce1/LyrA-like_dom"/>
</dbReference>
<dbReference type="InterPro" id="IPR003960">
    <property type="entry name" value="ATPase_AAA_CS"/>
</dbReference>
<feature type="transmembrane region" description="Helical" evidence="6">
    <location>
        <begin position="262"/>
        <end position="280"/>
    </location>
</feature>
<evidence type="ECO:0000256" key="1">
    <source>
        <dbReference type="ARBA" id="ARBA00004304"/>
    </source>
</evidence>
<evidence type="ECO:0000256" key="2">
    <source>
        <dbReference type="ARBA" id="ARBA00022741"/>
    </source>
</evidence>
<dbReference type="PANTHER" id="PTHR45644">
    <property type="entry name" value="AAA ATPASE, PUTATIVE (AFU_ORTHOLOGUE AFUA_2G12920)-RELATED-RELATED"/>
    <property type="match status" value="1"/>
</dbReference>
<feature type="domain" description="CAAX prenyl protease 2/Lysostaphin resistance protein A-like" evidence="8">
    <location>
        <begin position="233"/>
        <end position="320"/>
    </location>
</feature>
<dbReference type="OrthoDB" id="1883434at2759"/>
<keyword evidence="4" id="KW-0496">Mitochondrion</keyword>
<dbReference type="GO" id="GO:0005524">
    <property type="term" value="F:ATP binding"/>
    <property type="evidence" value="ECO:0007669"/>
    <property type="project" value="UniProtKB-KW"/>
</dbReference>
<dbReference type="AlphaFoldDB" id="A0A835TMK3"/>
<feature type="transmembrane region" description="Helical" evidence="6">
    <location>
        <begin position="287"/>
        <end position="304"/>
    </location>
</feature>
<dbReference type="Gene3D" id="1.10.8.60">
    <property type="match status" value="1"/>
</dbReference>
<dbReference type="InterPro" id="IPR003959">
    <property type="entry name" value="ATPase_AAA_core"/>
</dbReference>
<feature type="domain" description="DUF7751" evidence="10">
    <location>
        <begin position="674"/>
        <end position="734"/>
    </location>
</feature>
<feature type="compositionally biased region" description="Polar residues" evidence="5">
    <location>
        <begin position="518"/>
        <end position="541"/>
    </location>
</feature>
<feature type="transmembrane region" description="Helical" evidence="6">
    <location>
        <begin position="102"/>
        <end position="122"/>
    </location>
</feature>
<evidence type="ECO:0008006" key="13">
    <source>
        <dbReference type="Google" id="ProtNLM"/>
    </source>
</evidence>
<evidence type="ECO:0000256" key="6">
    <source>
        <dbReference type="SAM" id="Phobius"/>
    </source>
</evidence>
<feature type="region of interest" description="Disordered" evidence="5">
    <location>
        <begin position="487"/>
        <end position="541"/>
    </location>
</feature>
<evidence type="ECO:0000256" key="4">
    <source>
        <dbReference type="ARBA" id="ARBA00023128"/>
    </source>
</evidence>
<protein>
    <recommendedName>
        <fullName evidence="13">AAA+ ATPase domain-containing protein</fullName>
    </recommendedName>
</protein>
<feature type="transmembrane region" description="Helical" evidence="6">
    <location>
        <begin position="181"/>
        <end position="197"/>
    </location>
</feature>
<keyword evidence="12" id="KW-1185">Reference proteome</keyword>
<dbReference type="Pfam" id="PF00004">
    <property type="entry name" value="AAA"/>
    <property type="match status" value="1"/>
</dbReference>
<feature type="domain" description="ATPase AAA-type core" evidence="7">
    <location>
        <begin position="831"/>
        <end position="899"/>
    </location>
</feature>
<dbReference type="Proteomes" id="UP000657918">
    <property type="component" value="Unassembled WGS sequence"/>
</dbReference>
<reference evidence="11 12" key="1">
    <citation type="submission" date="2020-10" db="EMBL/GenBank/DDBJ databases">
        <title>Plant Genome Project.</title>
        <authorList>
            <person name="Zhang R.-G."/>
        </authorList>
    </citation>
    <scope>NUCLEOTIDE SEQUENCE [LARGE SCALE GENOMIC DNA]</scope>
    <source>
        <strain evidence="11">FAFU-HL-1</strain>
        <tissue evidence="11">Leaf</tissue>
    </source>
</reference>
<feature type="domain" description="AAA ATPase AAA+ lid" evidence="9">
    <location>
        <begin position="922"/>
        <end position="963"/>
    </location>
</feature>
<gene>
    <name evidence="11" type="ORF">SADUNF_Sadunf01G0076100</name>
</gene>